<dbReference type="Proteomes" id="UP000053647">
    <property type="component" value="Unassembled WGS sequence"/>
</dbReference>
<organism evidence="2 3">
    <name type="scientific">Paxillus involutus ATCC 200175</name>
    <dbReference type="NCBI Taxonomy" id="664439"/>
    <lineage>
        <taxon>Eukaryota</taxon>
        <taxon>Fungi</taxon>
        <taxon>Dikarya</taxon>
        <taxon>Basidiomycota</taxon>
        <taxon>Agaricomycotina</taxon>
        <taxon>Agaricomycetes</taxon>
        <taxon>Agaricomycetidae</taxon>
        <taxon>Boletales</taxon>
        <taxon>Paxilineae</taxon>
        <taxon>Paxillaceae</taxon>
        <taxon>Paxillus</taxon>
    </lineage>
</organism>
<gene>
    <name evidence="2" type="ORF">PAXINDRAFT_21321</name>
</gene>
<dbReference type="HOGENOM" id="CLU_769659_0_0_1"/>
<reference evidence="2 3" key="1">
    <citation type="submission" date="2014-06" db="EMBL/GenBank/DDBJ databases">
        <authorList>
            <consortium name="DOE Joint Genome Institute"/>
            <person name="Kuo A."/>
            <person name="Kohler A."/>
            <person name="Nagy L.G."/>
            <person name="Floudas D."/>
            <person name="Copeland A."/>
            <person name="Barry K.W."/>
            <person name="Cichocki N."/>
            <person name="Veneault-Fourrey C."/>
            <person name="LaButti K."/>
            <person name="Lindquist E.A."/>
            <person name="Lipzen A."/>
            <person name="Lundell T."/>
            <person name="Morin E."/>
            <person name="Murat C."/>
            <person name="Sun H."/>
            <person name="Tunlid A."/>
            <person name="Henrissat B."/>
            <person name="Grigoriev I.V."/>
            <person name="Hibbett D.S."/>
            <person name="Martin F."/>
            <person name="Nordberg H.P."/>
            <person name="Cantor M.N."/>
            <person name="Hua S.X."/>
        </authorList>
    </citation>
    <scope>NUCLEOTIDE SEQUENCE [LARGE SCALE GENOMIC DNA]</scope>
    <source>
        <strain evidence="2 3">ATCC 200175</strain>
    </source>
</reference>
<keyword evidence="1" id="KW-0175">Coiled coil</keyword>
<reference evidence="3" key="2">
    <citation type="submission" date="2015-01" db="EMBL/GenBank/DDBJ databases">
        <title>Evolutionary Origins and Diversification of the Mycorrhizal Mutualists.</title>
        <authorList>
            <consortium name="DOE Joint Genome Institute"/>
            <consortium name="Mycorrhizal Genomics Consortium"/>
            <person name="Kohler A."/>
            <person name="Kuo A."/>
            <person name="Nagy L.G."/>
            <person name="Floudas D."/>
            <person name="Copeland A."/>
            <person name="Barry K.W."/>
            <person name="Cichocki N."/>
            <person name="Veneault-Fourrey C."/>
            <person name="LaButti K."/>
            <person name="Lindquist E.A."/>
            <person name="Lipzen A."/>
            <person name="Lundell T."/>
            <person name="Morin E."/>
            <person name="Murat C."/>
            <person name="Riley R."/>
            <person name="Ohm R."/>
            <person name="Sun H."/>
            <person name="Tunlid A."/>
            <person name="Henrissat B."/>
            <person name="Grigoriev I.V."/>
            <person name="Hibbett D.S."/>
            <person name="Martin F."/>
        </authorList>
    </citation>
    <scope>NUCLEOTIDE SEQUENCE [LARGE SCALE GENOMIC DNA]</scope>
    <source>
        <strain evidence="3">ATCC 200175</strain>
    </source>
</reference>
<feature type="coiled-coil region" evidence="1">
    <location>
        <begin position="333"/>
        <end position="364"/>
    </location>
</feature>
<proteinExistence type="predicted"/>
<accession>A0A0C9TB31</accession>
<evidence type="ECO:0000256" key="1">
    <source>
        <dbReference type="SAM" id="Coils"/>
    </source>
</evidence>
<protein>
    <submittedName>
        <fullName evidence="2">Uncharacterized protein</fullName>
    </submittedName>
</protein>
<sequence length="397" mass="43891">MTITTTPPQTVCEEIPAVDILSLDTVRTTCRFPYTDADEKTRVQLIPFPTATCNPDHKQRLKRQEDSLARALEQAEAAQEMSARISARFARLAGRSERHQRQMAHLSLLEASLVLLEEGNDILSQRLTALEELTIQQQGELRDIYKALGEMNTTQSLSIFGKPSTLHPYEVCKVGEKKGKFGPCLRCTSKGMRCSALRTYPAIKDARSHAIIHEAGSWNRLGLSTPKKAYKSAEFIPSSADEDEDSAAKPALKKQLALQPPAGGKSAAGKLISENIGEGYSVYDLQEPRKKIGEVIKVKPRQPGEIDVLIIGQRPTAAPKLTREQFTELGEAITALEAQSVAIIERAEEYRAELRAALIKIQQDNSALVVYEVIEKEMAELTAEQMRAMSTFKGAMD</sequence>
<dbReference type="AlphaFoldDB" id="A0A0C9TB31"/>
<name>A0A0C9TB31_PAXIN</name>
<evidence type="ECO:0000313" key="2">
    <source>
        <dbReference type="EMBL" id="KIJ05422.1"/>
    </source>
</evidence>
<dbReference type="EMBL" id="KN820992">
    <property type="protein sequence ID" value="KIJ05422.1"/>
    <property type="molecule type" value="Genomic_DNA"/>
</dbReference>
<keyword evidence="3" id="KW-1185">Reference proteome</keyword>
<feature type="coiled-coil region" evidence="1">
    <location>
        <begin position="54"/>
        <end position="88"/>
    </location>
</feature>
<evidence type="ECO:0000313" key="3">
    <source>
        <dbReference type="Proteomes" id="UP000053647"/>
    </source>
</evidence>